<dbReference type="PANTHER" id="PTHR10824:SF4">
    <property type="entry name" value="ACYL-COENZYME A THIOESTERASE 1-LIKE"/>
    <property type="match status" value="1"/>
</dbReference>
<dbReference type="Proteomes" id="UP000287188">
    <property type="component" value="Unassembled WGS sequence"/>
</dbReference>
<reference evidence="3" key="1">
    <citation type="submission" date="2018-12" db="EMBL/GenBank/DDBJ databases">
        <title>Tengunoibacter tsumagoiensis gen. nov., sp. nov., Dictyobacter kobayashii sp. nov., D. alpinus sp. nov., and D. joshuensis sp. nov. and description of Dictyobacteraceae fam. nov. within the order Ktedonobacterales isolated from Tengu-no-mugimeshi.</title>
        <authorList>
            <person name="Wang C.M."/>
            <person name="Zheng Y."/>
            <person name="Sakai Y."/>
            <person name="Toyoda A."/>
            <person name="Minakuchi Y."/>
            <person name="Abe K."/>
            <person name="Yokota A."/>
            <person name="Yabe S."/>
        </authorList>
    </citation>
    <scope>NUCLEOTIDE SEQUENCE [LARGE SCALE GENOMIC DNA]</scope>
    <source>
        <strain evidence="3">Uno11</strain>
    </source>
</reference>
<dbReference type="Gene3D" id="2.60.40.2240">
    <property type="entry name" value="Acyl-CoA thioester hydrolase/BAAT N-terminal domain"/>
    <property type="match status" value="1"/>
</dbReference>
<dbReference type="GO" id="GO:0047617">
    <property type="term" value="F:fatty acyl-CoA hydrolase activity"/>
    <property type="evidence" value="ECO:0007669"/>
    <property type="project" value="TreeGrafter"/>
</dbReference>
<dbReference type="GO" id="GO:0006631">
    <property type="term" value="P:fatty acid metabolic process"/>
    <property type="evidence" value="ECO:0007669"/>
    <property type="project" value="TreeGrafter"/>
</dbReference>
<dbReference type="InterPro" id="IPR042490">
    <property type="entry name" value="Thio_Ohase/BAAT_N"/>
</dbReference>
<evidence type="ECO:0000313" key="3">
    <source>
        <dbReference type="Proteomes" id="UP000287188"/>
    </source>
</evidence>
<feature type="domain" description="Acyl-CoA thioester hydrolase/bile acid-CoA amino acid N-acetyltransferase" evidence="1">
    <location>
        <begin position="22"/>
        <end position="79"/>
    </location>
</feature>
<evidence type="ECO:0000313" key="2">
    <source>
        <dbReference type="EMBL" id="GCE23311.1"/>
    </source>
</evidence>
<dbReference type="EMBL" id="BIFS01000002">
    <property type="protein sequence ID" value="GCE23311.1"/>
    <property type="molecule type" value="Genomic_DNA"/>
</dbReference>
<protein>
    <recommendedName>
        <fullName evidence="1">Acyl-CoA thioester hydrolase/bile acid-CoA amino acid N-acetyltransferase domain-containing protein</fullName>
    </recommendedName>
</protein>
<gene>
    <name evidence="2" type="ORF">KDK_71110</name>
</gene>
<sequence>MDKATEHHNIQISIEPPQAQIDRKIDIQLSHLPPWQEITLSAKTQDDNGITWQATATFQANERGTIQVGSQRPLKGTYQPM</sequence>
<keyword evidence="3" id="KW-1185">Reference proteome</keyword>
<comment type="caution">
    <text evidence="2">The sequence shown here is derived from an EMBL/GenBank/DDBJ whole genome shotgun (WGS) entry which is preliminary data.</text>
</comment>
<dbReference type="Pfam" id="PF04775">
    <property type="entry name" value="Bile_Hydr_Trans"/>
    <property type="match status" value="1"/>
</dbReference>
<dbReference type="InterPro" id="IPR006862">
    <property type="entry name" value="Thio_Ohase/aa_AcTrfase"/>
</dbReference>
<dbReference type="RefSeq" id="WP_126556768.1">
    <property type="nucleotide sequence ID" value="NZ_BIFS01000002.1"/>
</dbReference>
<organism evidence="2 3">
    <name type="scientific">Dictyobacter kobayashii</name>
    <dbReference type="NCBI Taxonomy" id="2014872"/>
    <lineage>
        <taxon>Bacteria</taxon>
        <taxon>Bacillati</taxon>
        <taxon>Chloroflexota</taxon>
        <taxon>Ktedonobacteria</taxon>
        <taxon>Ktedonobacterales</taxon>
        <taxon>Dictyobacteraceae</taxon>
        <taxon>Dictyobacter</taxon>
    </lineage>
</organism>
<proteinExistence type="predicted"/>
<dbReference type="PANTHER" id="PTHR10824">
    <property type="entry name" value="ACYL-COENZYME A THIOESTERASE-RELATED"/>
    <property type="match status" value="1"/>
</dbReference>
<dbReference type="AlphaFoldDB" id="A0A402AW02"/>
<accession>A0A402AW02</accession>
<name>A0A402AW02_9CHLR</name>
<evidence type="ECO:0000259" key="1">
    <source>
        <dbReference type="Pfam" id="PF04775"/>
    </source>
</evidence>
<dbReference type="GO" id="GO:0006637">
    <property type="term" value="P:acyl-CoA metabolic process"/>
    <property type="evidence" value="ECO:0007669"/>
    <property type="project" value="TreeGrafter"/>
</dbReference>